<dbReference type="AlphaFoldDB" id="A0A7K0C8E6"/>
<keyword evidence="10" id="KW-0472">Membrane</keyword>
<evidence type="ECO:0000256" key="6">
    <source>
        <dbReference type="ARBA" id="ARBA00022777"/>
    </source>
</evidence>
<dbReference type="InterPro" id="IPR011712">
    <property type="entry name" value="Sig_transdc_His_kin_sub3_dim/P"/>
</dbReference>
<name>A0A7K0C8E6_9ACTN</name>
<dbReference type="InterPro" id="IPR003594">
    <property type="entry name" value="HATPase_dom"/>
</dbReference>
<keyword evidence="10" id="KW-1133">Transmembrane helix</keyword>
<dbReference type="OrthoDB" id="3288457at2"/>
<keyword evidence="10" id="KW-0812">Transmembrane</keyword>
<feature type="domain" description="Histidine kinase/HSP90-like ATPase" evidence="11">
    <location>
        <begin position="328"/>
        <end position="424"/>
    </location>
</feature>
<feature type="transmembrane region" description="Helical" evidence="10">
    <location>
        <begin position="75"/>
        <end position="94"/>
    </location>
</feature>
<dbReference type="PANTHER" id="PTHR24421">
    <property type="entry name" value="NITRATE/NITRITE SENSOR PROTEIN NARX-RELATED"/>
    <property type="match status" value="1"/>
</dbReference>
<evidence type="ECO:0000256" key="1">
    <source>
        <dbReference type="ARBA" id="ARBA00000085"/>
    </source>
</evidence>
<feature type="transmembrane region" description="Helical" evidence="10">
    <location>
        <begin position="125"/>
        <end position="141"/>
    </location>
</feature>
<dbReference type="EC" id="2.7.13.3" evidence="2"/>
<evidence type="ECO:0000256" key="7">
    <source>
        <dbReference type="ARBA" id="ARBA00022840"/>
    </source>
</evidence>
<dbReference type="InterPro" id="IPR050482">
    <property type="entry name" value="Sensor_HK_TwoCompSys"/>
</dbReference>
<keyword evidence="5" id="KW-0547">Nucleotide-binding</keyword>
<evidence type="ECO:0000256" key="4">
    <source>
        <dbReference type="ARBA" id="ARBA00022679"/>
    </source>
</evidence>
<dbReference type="Proteomes" id="UP000487268">
    <property type="component" value="Unassembled WGS sequence"/>
</dbReference>
<comment type="catalytic activity">
    <reaction evidence="1">
        <text>ATP + protein L-histidine = ADP + protein N-phospho-L-histidine.</text>
        <dbReference type="EC" id="2.7.13.3"/>
    </reaction>
</comment>
<evidence type="ECO:0000256" key="9">
    <source>
        <dbReference type="SAM" id="MobiDB-lite"/>
    </source>
</evidence>
<sequence>MNDSDPARHRPGTALAHGVRQALLPGPDDPPGARLPWPLWARVLFLTLLTGATVGLTGGTIAIPLTVFRPPPPTTVAWLLAAAQVVPLLASARWPLAAWRVSALGFLVGGLVLSGRYFFPWPVPGWIAFLVLLFLVALAGAREATAGVGAVTIFGVIAPVVLVGAMPGWFGVILSGMVVLALILGDAIGGRSSAEAELRVRTEQHRQDLARQAVLEERARIARELHDVVAHHMSVIAMQAEAAPYKITDMPPAARQTFEVVRDAAREALTETRRVVGLLRSDDEGAERAPQPGLERLDDLVATARRYGLTIEVAVVGMPRSLGAGVDLSAYRIVQESFSNAARYAPGSAVRAEIHYGPQALRVEVTDDGPRGEAADSPGGGENGADKHGGGHGLVGMRERVTMLGGRLAAGPRGPGWSVVAELPYGDPD</sequence>
<dbReference type="GO" id="GO:0046983">
    <property type="term" value="F:protein dimerization activity"/>
    <property type="evidence" value="ECO:0007669"/>
    <property type="project" value="InterPro"/>
</dbReference>
<proteinExistence type="predicted"/>
<feature type="region of interest" description="Disordered" evidence="9">
    <location>
        <begin position="367"/>
        <end position="394"/>
    </location>
</feature>
<evidence type="ECO:0000259" key="11">
    <source>
        <dbReference type="Pfam" id="PF02518"/>
    </source>
</evidence>
<feature type="transmembrane region" description="Helical" evidence="10">
    <location>
        <begin position="43"/>
        <end position="63"/>
    </location>
</feature>
<dbReference type="Pfam" id="PF07730">
    <property type="entry name" value="HisKA_3"/>
    <property type="match status" value="1"/>
</dbReference>
<dbReference type="SUPFAM" id="SSF55874">
    <property type="entry name" value="ATPase domain of HSP90 chaperone/DNA topoisomerase II/histidine kinase"/>
    <property type="match status" value="1"/>
</dbReference>
<keyword evidence="8" id="KW-0902">Two-component regulatory system</keyword>
<evidence type="ECO:0000256" key="8">
    <source>
        <dbReference type="ARBA" id="ARBA00023012"/>
    </source>
</evidence>
<dbReference type="Gene3D" id="1.20.5.1930">
    <property type="match status" value="1"/>
</dbReference>
<protein>
    <recommendedName>
        <fullName evidence="2">histidine kinase</fullName>
        <ecNumber evidence="2">2.7.13.3</ecNumber>
    </recommendedName>
</protein>
<feature type="transmembrane region" description="Helical" evidence="10">
    <location>
        <begin position="101"/>
        <end position="119"/>
    </location>
</feature>
<keyword evidence="14" id="KW-1185">Reference proteome</keyword>
<keyword evidence="6" id="KW-0418">Kinase</keyword>
<feature type="compositionally biased region" description="Low complexity" evidence="9">
    <location>
        <begin position="407"/>
        <end position="416"/>
    </location>
</feature>
<evidence type="ECO:0000259" key="12">
    <source>
        <dbReference type="Pfam" id="PF07730"/>
    </source>
</evidence>
<evidence type="ECO:0000256" key="3">
    <source>
        <dbReference type="ARBA" id="ARBA00022553"/>
    </source>
</evidence>
<evidence type="ECO:0000256" key="2">
    <source>
        <dbReference type="ARBA" id="ARBA00012438"/>
    </source>
</evidence>
<gene>
    <name evidence="13" type="ORF">ACRB68_78800</name>
</gene>
<dbReference type="GO" id="GO:0016020">
    <property type="term" value="C:membrane"/>
    <property type="evidence" value="ECO:0007669"/>
    <property type="project" value="InterPro"/>
</dbReference>
<evidence type="ECO:0000256" key="5">
    <source>
        <dbReference type="ARBA" id="ARBA00022741"/>
    </source>
</evidence>
<feature type="transmembrane region" description="Helical" evidence="10">
    <location>
        <begin position="148"/>
        <end position="166"/>
    </location>
</feature>
<reference evidence="13 14" key="1">
    <citation type="submission" date="2019-10" db="EMBL/GenBank/DDBJ databases">
        <title>Actinomadura rubteroloni sp. nov. and Actinomadura macrotermitis sp. nov., isolated from the gut of fungus growing-termite Macrotermes natalensis.</title>
        <authorList>
            <person name="Benndorf R."/>
            <person name="Martin K."/>
            <person name="Kuefner M."/>
            <person name="De Beer W."/>
            <person name="Kaster A.-K."/>
            <person name="Vollmers J."/>
            <person name="Poulsen M."/>
            <person name="Beemelmanns C."/>
        </authorList>
    </citation>
    <scope>NUCLEOTIDE SEQUENCE [LARGE SCALE GENOMIC DNA]</scope>
    <source>
        <strain evidence="13 14">RB68</strain>
    </source>
</reference>
<keyword evidence="7" id="KW-0067">ATP-binding</keyword>
<dbReference type="PANTHER" id="PTHR24421:SF10">
    <property type="entry name" value="NITRATE_NITRITE SENSOR PROTEIN NARQ"/>
    <property type="match status" value="1"/>
</dbReference>
<accession>A0A7K0C8E6</accession>
<keyword evidence="3" id="KW-0597">Phosphoprotein</keyword>
<feature type="domain" description="Signal transduction histidine kinase subgroup 3 dimerisation and phosphoacceptor" evidence="12">
    <location>
        <begin position="217"/>
        <end position="283"/>
    </location>
</feature>
<comment type="caution">
    <text evidence="13">The sequence shown here is derived from an EMBL/GenBank/DDBJ whole genome shotgun (WGS) entry which is preliminary data.</text>
</comment>
<dbReference type="RefSeq" id="WP_153541981.1">
    <property type="nucleotide sequence ID" value="NZ_WEGH01000007.1"/>
</dbReference>
<feature type="region of interest" description="Disordered" evidence="9">
    <location>
        <begin position="407"/>
        <end position="429"/>
    </location>
</feature>
<dbReference type="GO" id="GO:0005524">
    <property type="term" value="F:ATP binding"/>
    <property type="evidence" value="ECO:0007669"/>
    <property type="project" value="UniProtKB-KW"/>
</dbReference>
<dbReference type="CDD" id="cd16917">
    <property type="entry name" value="HATPase_UhpB-NarQ-NarX-like"/>
    <property type="match status" value="1"/>
</dbReference>
<organism evidence="13 14">
    <name type="scientific">Actinomadura macrotermitis</name>
    <dbReference type="NCBI Taxonomy" id="2585200"/>
    <lineage>
        <taxon>Bacteria</taxon>
        <taxon>Bacillati</taxon>
        <taxon>Actinomycetota</taxon>
        <taxon>Actinomycetes</taxon>
        <taxon>Streptosporangiales</taxon>
        <taxon>Thermomonosporaceae</taxon>
        <taxon>Actinomadura</taxon>
    </lineage>
</organism>
<evidence type="ECO:0000313" key="14">
    <source>
        <dbReference type="Proteomes" id="UP000487268"/>
    </source>
</evidence>
<dbReference type="GO" id="GO:0000155">
    <property type="term" value="F:phosphorelay sensor kinase activity"/>
    <property type="evidence" value="ECO:0007669"/>
    <property type="project" value="InterPro"/>
</dbReference>
<dbReference type="InterPro" id="IPR036890">
    <property type="entry name" value="HATPase_C_sf"/>
</dbReference>
<dbReference type="Pfam" id="PF02518">
    <property type="entry name" value="HATPase_c"/>
    <property type="match status" value="1"/>
</dbReference>
<evidence type="ECO:0000313" key="13">
    <source>
        <dbReference type="EMBL" id="MQY09751.1"/>
    </source>
</evidence>
<dbReference type="Gene3D" id="3.30.565.10">
    <property type="entry name" value="Histidine kinase-like ATPase, C-terminal domain"/>
    <property type="match status" value="1"/>
</dbReference>
<dbReference type="EMBL" id="WEGH01000007">
    <property type="protein sequence ID" value="MQY09751.1"/>
    <property type="molecule type" value="Genomic_DNA"/>
</dbReference>
<evidence type="ECO:0000256" key="10">
    <source>
        <dbReference type="SAM" id="Phobius"/>
    </source>
</evidence>
<keyword evidence="4" id="KW-0808">Transferase</keyword>